<dbReference type="InterPro" id="IPR011012">
    <property type="entry name" value="Longin-like_dom_sf"/>
</dbReference>
<dbReference type="InterPro" id="IPR051097">
    <property type="entry name" value="Synaptobrevin-like_transport"/>
</dbReference>
<evidence type="ECO:0000256" key="4">
    <source>
        <dbReference type="ARBA" id="ARBA00022927"/>
    </source>
</evidence>
<evidence type="ECO:0000259" key="11">
    <source>
        <dbReference type="PROSITE" id="PS50892"/>
    </source>
</evidence>
<dbReference type="CDD" id="cd14824">
    <property type="entry name" value="Longin"/>
    <property type="match status" value="1"/>
</dbReference>
<evidence type="ECO:0000256" key="7">
    <source>
        <dbReference type="ARBA" id="ARBA00046280"/>
    </source>
</evidence>
<dbReference type="GO" id="GO:0016020">
    <property type="term" value="C:membrane"/>
    <property type="evidence" value="ECO:0007669"/>
    <property type="project" value="InterPro"/>
</dbReference>
<keyword evidence="2" id="KW-0813">Transport</keyword>
<feature type="compositionally biased region" description="Polar residues" evidence="9">
    <location>
        <begin position="28"/>
        <end position="42"/>
    </location>
</feature>
<dbReference type="InterPro" id="IPR001388">
    <property type="entry name" value="Synaptobrevin-like"/>
</dbReference>
<dbReference type="SUPFAM" id="SSF58038">
    <property type="entry name" value="SNARE fusion complex"/>
    <property type="match status" value="1"/>
</dbReference>
<proteinExistence type="inferred from homology"/>
<keyword evidence="5" id="KW-1133">Transmembrane helix</keyword>
<dbReference type="GO" id="GO:0012505">
    <property type="term" value="C:endomembrane system"/>
    <property type="evidence" value="ECO:0007669"/>
    <property type="project" value="UniProtKB-SubCell"/>
</dbReference>
<evidence type="ECO:0000256" key="5">
    <source>
        <dbReference type="ARBA" id="ARBA00022989"/>
    </source>
</evidence>
<reference evidence="12 13" key="1">
    <citation type="submission" date="2018-08" db="EMBL/GenBank/DDBJ databases">
        <title>Aphanomyces genome sequencing and annotation.</title>
        <authorList>
            <person name="Minardi D."/>
            <person name="Oidtmann B."/>
            <person name="Van Der Giezen M."/>
            <person name="Studholme D.J."/>
        </authorList>
    </citation>
    <scope>NUCLEOTIDE SEQUENCE [LARGE SCALE GENOMIC DNA]</scope>
    <source>
        <strain evidence="12 13">197901</strain>
    </source>
</reference>
<name>A0A397F9M6_APHAT</name>
<dbReference type="VEuPathDB" id="FungiDB:H257_18703"/>
<feature type="non-terminal residue" evidence="12">
    <location>
        <position position="1"/>
    </location>
</feature>
<keyword evidence="6" id="KW-0472">Membrane</keyword>
<evidence type="ECO:0000256" key="9">
    <source>
        <dbReference type="SAM" id="MobiDB-lite"/>
    </source>
</evidence>
<dbReference type="SUPFAM" id="SSF64356">
    <property type="entry name" value="SNARE-like"/>
    <property type="match status" value="1"/>
</dbReference>
<comment type="subcellular location">
    <subcellularLocation>
        <location evidence="7">Endomembrane system</location>
        <topology evidence="7">Single-pass type IV membrane protein</topology>
    </subcellularLocation>
</comment>
<dbReference type="Proteomes" id="UP000266196">
    <property type="component" value="Unassembled WGS sequence"/>
</dbReference>
<feature type="region of interest" description="Disordered" evidence="9">
    <location>
        <begin position="205"/>
        <end position="233"/>
    </location>
</feature>
<dbReference type="PROSITE" id="PS00417">
    <property type="entry name" value="SYNAPTOBREVIN"/>
    <property type="match status" value="1"/>
</dbReference>
<dbReference type="PANTHER" id="PTHR21136">
    <property type="entry name" value="SNARE PROTEINS"/>
    <property type="match status" value="1"/>
</dbReference>
<dbReference type="VEuPathDB" id="FungiDB:H257_13602"/>
<feature type="region of interest" description="Disordered" evidence="9">
    <location>
        <begin position="1"/>
        <end position="82"/>
    </location>
</feature>
<comment type="similarity">
    <text evidence="1">Belongs to the synaptobrevin family.</text>
</comment>
<evidence type="ECO:0000256" key="3">
    <source>
        <dbReference type="ARBA" id="ARBA00022692"/>
    </source>
</evidence>
<dbReference type="AlphaFoldDB" id="A0A397F9M6"/>
<evidence type="ECO:0000256" key="6">
    <source>
        <dbReference type="ARBA" id="ARBA00023136"/>
    </source>
</evidence>
<dbReference type="InterPro" id="IPR042855">
    <property type="entry name" value="V_SNARE_CC"/>
</dbReference>
<evidence type="ECO:0000256" key="1">
    <source>
        <dbReference type="ARBA" id="ARBA00008025"/>
    </source>
</evidence>
<dbReference type="InterPro" id="IPR010908">
    <property type="entry name" value="Longin_dom"/>
</dbReference>
<feature type="compositionally biased region" description="Polar residues" evidence="9">
    <location>
        <begin position="66"/>
        <end position="80"/>
    </location>
</feature>
<dbReference type="PROSITE" id="PS50859">
    <property type="entry name" value="LONGIN"/>
    <property type="match status" value="1"/>
</dbReference>
<dbReference type="GO" id="GO:0005737">
    <property type="term" value="C:cytoplasm"/>
    <property type="evidence" value="ECO:0007669"/>
    <property type="project" value="UniProtKB-ARBA"/>
</dbReference>
<dbReference type="Gene3D" id="3.30.450.50">
    <property type="entry name" value="Longin domain"/>
    <property type="match status" value="1"/>
</dbReference>
<sequence length="571" mass="63107">PYHRLDAGPDYHNNGPSYDYPRRDHGSPYTNDHNNNASSYHNEGSLDNFYHNGPSYDYPRRDHGSPYTNDHNNNASSYHNEGSLDNFYHNGPSYDYPRRDHGSPYTHDHNNNASSYHNTGYHDNFYHNGDSSDHHSTHHHCPCTRDHYCGTNYNCLGCYHDYGGPTGDHLGPDQYDACTDDHNHRTHYNDNYALTDDDLSPYHRLDAGPDYHNNGPSYDYPRRDHGSPYTNDHNNNASSYHNAGYHDNFYHNGWSNFNRCPMCVAPEDAVCGLVTGSNQTGGTWGCMFPSQGCATAPATTASATGTWVVPVVNDTSYAVASSSKSLLCGGTGVCAPEGTLCPKQGTVSSGAPCNSTLPSWNAATGTCIAPNDAVCTYVAKVWQCQFRPATTTIAPTTTQKVVIAVTKTPTPTNATPMNSGKKVKEIAVQLTKKLNFEKIELEMEAIDCEGKTYSYLVENEVVYICVADASVGRGAVTAFLKHIQAQFEEQFGVRGKMTKLKLDMQRDFGAILKTHMEMLSSQGGMQKLEALRKDLDGVKDSMQHNIGKVLERGDKIDLLVDKSESLKFVPT</sequence>
<protein>
    <recommendedName>
        <fullName evidence="14">Longin domain-containing protein</fullName>
    </recommendedName>
</protein>
<gene>
    <name evidence="12" type="ORF">DYB31_003913</name>
</gene>
<accession>A0A397F9M6</accession>
<evidence type="ECO:0000313" key="13">
    <source>
        <dbReference type="Proteomes" id="UP000266196"/>
    </source>
</evidence>
<evidence type="ECO:0000256" key="8">
    <source>
        <dbReference type="PROSITE-ProRule" id="PRU00290"/>
    </source>
</evidence>
<keyword evidence="8" id="KW-0175">Coiled coil</keyword>
<comment type="caution">
    <text evidence="12">The sequence shown here is derived from an EMBL/GenBank/DDBJ whole genome shotgun (WGS) entry which is preliminary data.</text>
</comment>
<dbReference type="EMBL" id="QUTE01009206">
    <property type="protein sequence ID" value="RHZ20157.1"/>
    <property type="molecule type" value="Genomic_DNA"/>
</dbReference>
<keyword evidence="4" id="KW-0653">Protein transport</keyword>
<evidence type="ECO:0000313" key="12">
    <source>
        <dbReference type="EMBL" id="RHZ20157.1"/>
    </source>
</evidence>
<dbReference type="CDD" id="cd15843">
    <property type="entry name" value="R-SNARE"/>
    <property type="match status" value="1"/>
</dbReference>
<organism evidence="12 13">
    <name type="scientific">Aphanomyces astaci</name>
    <name type="common">Crayfish plague agent</name>
    <dbReference type="NCBI Taxonomy" id="112090"/>
    <lineage>
        <taxon>Eukaryota</taxon>
        <taxon>Sar</taxon>
        <taxon>Stramenopiles</taxon>
        <taxon>Oomycota</taxon>
        <taxon>Saprolegniomycetes</taxon>
        <taxon>Saprolegniales</taxon>
        <taxon>Verrucalvaceae</taxon>
        <taxon>Aphanomyces</taxon>
    </lineage>
</organism>
<dbReference type="GO" id="GO:0016192">
    <property type="term" value="P:vesicle-mediated transport"/>
    <property type="evidence" value="ECO:0007669"/>
    <property type="project" value="InterPro"/>
</dbReference>
<dbReference type="Pfam" id="PF13774">
    <property type="entry name" value="Longin"/>
    <property type="match status" value="1"/>
</dbReference>
<dbReference type="SMART" id="SM01270">
    <property type="entry name" value="Longin"/>
    <property type="match status" value="1"/>
</dbReference>
<dbReference type="PROSITE" id="PS50892">
    <property type="entry name" value="V_SNARE"/>
    <property type="match status" value="1"/>
</dbReference>
<feature type="domain" description="Longin" evidence="10">
    <location>
        <begin position="392"/>
        <end position="512"/>
    </location>
</feature>
<dbReference type="PANTHER" id="PTHR21136:SF168">
    <property type="entry name" value="VESICLE-ASSOCIATED MEMBRANE PROTEIN 9"/>
    <property type="match status" value="1"/>
</dbReference>
<dbReference type="Pfam" id="PF00957">
    <property type="entry name" value="Synaptobrevin"/>
    <property type="match status" value="1"/>
</dbReference>
<evidence type="ECO:0008006" key="14">
    <source>
        <dbReference type="Google" id="ProtNLM"/>
    </source>
</evidence>
<dbReference type="GO" id="GO:0015031">
    <property type="term" value="P:protein transport"/>
    <property type="evidence" value="ECO:0007669"/>
    <property type="project" value="UniProtKB-KW"/>
</dbReference>
<evidence type="ECO:0000256" key="2">
    <source>
        <dbReference type="ARBA" id="ARBA00022448"/>
    </source>
</evidence>
<evidence type="ECO:0000259" key="10">
    <source>
        <dbReference type="PROSITE" id="PS50859"/>
    </source>
</evidence>
<keyword evidence="3" id="KW-0812">Transmembrane</keyword>
<feature type="domain" description="V-SNARE coiled-coil homology" evidence="11">
    <location>
        <begin position="527"/>
        <end position="571"/>
    </location>
</feature>